<evidence type="ECO:0000256" key="2">
    <source>
        <dbReference type="SAM" id="MobiDB-lite"/>
    </source>
</evidence>
<evidence type="ECO:0000313" key="4">
    <source>
        <dbReference type="Proteomes" id="UP000799777"/>
    </source>
</evidence>
<evidence type="ECO:0000256" key="1">
    <source>
        <dbReference type="SAM" id="Coils"/>
    </source>
</evidence>
<dbReference type="OrthoDB" id="3791327at2759"/>
<comment type="caution">
    <text evidence="3">The sequence shown here is derived from an EMBL/GenBank/DDBJ whole genome shotgun (WGS) entry which is preliminary data.</text>
</comment>
<feature type="compositionally biased region" description="Polar residues" evidence="2">
    <location>
        <begin position="73"/>
        <end position="90"/>
    </location>
</feature>
<keyword evidence="1" id="KW-0175">Coiled coil</keyword>
<dbReference type="Proteomes" id="UP000799777">
    <property type="component" value="Unassembled WGS sequence"/>
</dbReference>
<evidence type="ECO:0000313" key="3">
    <source>
        <dbReference type="EMBL" id="KAF2024458.1"/>
    </source>
</evidence>
<feature type="coiled-coil region" evidence="1">
    <location>
        <begin position="300"/>
        <end position="345"/>
    </location>
</feature>
<feature type="region of interest" description="Disordered" evidence="2">
    <location>
        <begin position="71"/>
        <end position="106"/>
    </location>
</feature>
<gene>
    <name evidence="3" type="ORF">EK21DRAFT_117776</name>
</gene>
<accession>A0A9P4GXF0</accession>
<sequence>MPTSQPATTALQKLIASLGDRAELLDHLPFENVTFQAQGEIPLALPKAILFGTLKRKGPISQTPQVWKAINRANPQPKNKNRASAATASKDNFRLDAAASPPPNTSLEDLRRVLEQDAPLLDYLPVDSTYMTADNEALGGHLRDRIALGTMSDVDGNKKRVYAYKSTAYCTDSLPEVHYLGFYRAGVEFKPVKDLEATKLARLLQCFFVIKNAAIPPGSILSSRFVNSVRAVCQSFKRTADGPGNASATFPALADSRKKYQRRRNFIEIQEESSAQRIDLTGFKSANVPSRQDFELRNLAEQKKTEADTAKKEVVDQRTKYAQALRELEHDRIAKRQVQDNLQNKLKNEQARVPHDQLLHAAKAIVNLHLQNKRRKMAGDEDSGGQVGN</sequence>
<protein>
    <submittedName>
        <fullName evidence="3">Uncharacterized protein</fullName>
    </submittedName>
</protein>
<dbReference type="EMBL" id="ML978295">
    <property type="protein sequence ID" value="KAF2024458.1"/>
    <property type="molecule type" value="Genomic_DNA"/>
</dbReference>
<organism evidence="3 4">
    <name type="scientific">Setomelanomma holmii</name>
    <dbReference type="NCBI Taxonomy" id="210430"/>
    <lineage>
        <taxon>Eukaryota</taxon>
        <taxon>Fungi</taxon>
        <taxon>Dikarya</taxon>
        <taxon>Ascomycota</taxon>
        <taxon>Pezizomycotina</taxon>
        <taxon>Dothideomycetes</taxon>
        <taxon>Pleosporomycetidae</taxon>
        <taxon>Pleosporales</taxon>
        <taxon>Pleosporineae</taxon>
        <taxon>Phaeosphaeriaceae</taxon>
        <taxon>Setomelanomma</taxon>
    </lineage>
</organism>
<dbReference type="AlphaFoldDB" id="A0A9P4GXF0"/>
<proteinExistence type="predicted"/>
<keyword evidence="4" id="KW-1185">Reference proteome</keyword>
<name>A0A9P4GXF0_9PLEO</name>
<reference evidence="3" key="1">
    <citation type="journal article" date="2020" name="Stud. Mycol.">
        <title>101 Dothideomycetes genomes: a test case for predicting lifestyles and emergence of pathogens.</title>
        <authorList>
            <person name="Haridas S."/>
            <person name="Albert R."/>
            <person name="Binder M."/>
            <person name="Bloem J."/>
            <person name="Labutti K."/>
            <person name="Salamov A."/>
            <person name="Andreopoulos B."/>
            <person name="Baker S."/>
            <person name="Barry K."/>
            <person name="Bills G."/>
            <person name="Bluhm B."/>
            <person name="Cannon C."/>
            <person name="Castanera R."/>
            <person name="Culley D."/>
            <person name="Daum C."/>
            <person name="Ezra D."/>
            <person name="Gonzalez J."/>
            <person name="Henrissat B."/>
            <person name="Kuo A."/>
            <person name="Liang C."/>
            <person name="Lipzen A."/>
            <person name="Lutzoni F."/>
            <person name="Magnuson J."/>
            <person name="Mondo S."/>
            <person name="Nolan M."/>
            <person name="Ohm R."/>
            <person name="Pangilinan J."/>
            <person name="Park H.-J."/>
            <person name="Ramirez L."/>
            <person name="Alfaro M."/>
            <person name="Sun H."/>
            <person name="Tritt A."/>
            <person name="Yoshinaga Y."/>
            <person name="Zwiers L.-H."/>
            <person name="Turgeon B."/>
            <person name="Goodwin S."/>
            <person name="Spatafora J."/>
            <person name="Crous P."/>
            <person name="Grigoriev I."/>
        </authorList>
    </citation>
    <scope>NUCLEOTIDE SEQUENCE</scope>
    <source>
        <strain evidence="3">CBS 110217</strain>
    </source>
</reference>